<gene>
    <name evidence="1" type="ORF">FDQ92_02060</name>
</gene>
<sequence length="71" mass="8146">MTVSIDCKECKDCELAVYCYSEPSTWVFRTKQEMVEKCAQIARCPVYRKLIQERTTRDQGRPAEVPDSAGP</sequence>
<dbReference type="KEGG" id="dax:FDQ92_02060"/>
<dbReference type="EMBL" id="CP040098">
    <property type="protein sequence ID" value="QCQ21090.1"/>
    <property type="molecule type" value="Genomic_DNA"/>
</dbReference>
<evidence type="ECO:0000313" key="2">
    <source>
        <dbReference type="Proteomes" id="UP000298602"/>
    </source>
</evidence>
<dbReference type="OrthoDB" id="5525059at2"/>
<reference evidence="1 2" key="2">
    <citation type="submission" date="2019-05" db="EMBL/GenBank/DDBJ databases">
        <authorList>
            <person name="Suflita J.M."/>
            <person name="Marks C.R."/>
        </authorList>
    </citation>
    <scope>NUCLEOTIDE SEQUENCE [LARGE SCALE GENOMIC DNA]</scope>
    <source>
        <strain evidence="1 2">ALDC</strain>
    </source>
</reference>
<dbReference type="AlphaFoldDB" id="A0A4P8L061"/>
<dbReference type="Proteomes" id="UP000298602">
    <property type="component" value="Chromosome"/>
</dbReference>
<accession>A0A4P8L061</accession>
<organism evidence="1 2">
    <name type="scientific">Desulfoglaeba alkanexedens ALDC</name>
    <dbReference type="NCBI Taxonomy" id="980445"/>
    <lineage>
        <taxon>Bacteria</taxon>
        <taxon>Pseudomonadati</taxon>
        <taxon>Thermodesulfobacteriota</taxon>
        <taxon>Syntrophobacteria</taxon>
        <taxon>Syntrophobacterales</taxon>
        <taxon>Syntrophobacteraceae</taxon>
        <taxon>Desulfoglaeba</taxon>
    </lineage>
</organism>
<name>A0A4P8L061_9BACT</name>
<protein>
    <submittedName>
        <fullName evidence="1">Uncharacterized protein</fullName>
    </submittedName>
</protein>
<reference evidence="1 2" key="1">
    <citation type="submission" date="2019-05" db="EMBL/GenBank/DDBJ databases">
        <title>The Complete Genome Sequence of the n-alkane-degrading Desulfoglaeba alkanexedens ALDC reveals multiple alkylsuccinate synthase gene clusters.</title>
        <authorList>
            <person name="Callaghan A.V."/>
            <person name="Davidova I.A."/>
            <person name="Duncan K.E."/>
            <person name="Morris B."/>
            <person name="McInerney M.J."/>
        </authorList>
    </citation>
    <scope>NUCLEOTIDE SEQUENCE [LARGE SCALE GENOMIC DNA]</scope>
    <source>
        <strain evidence="1 2">ALDC</strain>
    </source>
</reference>
<evidence type="ECO:0000313" key="1">
    <source>
        <dbReference type="EMBL" id="QCQ21090.1"/>
    </source>
</evidence>
<dbReference type="RefSeq" id="WP_137423059.1">
    <property type="nucleotide sequence ID" value="NZ_CP040098.1"/>
</dbReference>
<keyword evidence="2" id="KW-1185">Reference proteome</keyword>
<proteinExistence type="predicted"/>